<evidence type="ECO:0000259" key="1">
    <source>
        <dbReference type="PROSITE" id="PS50878"/>
    </source>
</evidence>
<reference evidence="2" key="1">
    <citation type="submission" date="2022-03" db="EMBL/GenBank/DDBJ databases">
        <authorList>
            <person name="Lindestad O."/>
        </authorList>
    </citation>
    <scope>NUCLEOTIDE SEQUENCE</scope>
</reference>
<dbReference type="PANTHER" id="PTHR33332">
    <property type="entry name" value="REVERSE TRANSCRIPTASE DOMAIN-CONTAINING PROTEIN"/>
    <property type="match status" value="1"/>
</dbReference>
<dbReference type="AlphaFoldDB" id="A0A8S4S4Q8"/>
<comment type="caution">
    <text evidence="2">The sequence shown here is derived from an EMBL/GenBank/DDBJ whole genome shotgun (WGS) entry which is preliminary data.</text>
</comment>
<dbReference type="Pfam" id="PF00078">
    <property type="entry name" value="RVT_1"/>
    <property type="match status" value="1"/>
</dbReference>
<accession>A0A8S4S4Q8</accession>
<evidence type="ECO:0000313" key="3">
    <source>
        <dbReference type="Proteomes" id="UP000838756"/>
    </source>
</evidence>
<organism evidence="2 3">
    <name type="scientific">Pararge aegeria aegeria</name>
    <dbReference type="NCBI Taxonomy" id="348720"/>
    <lineage>
        <taxon>Eukaryota</taxon>
        <taxon>Metazoa</taxon>
        <taxon>Ecdysozoa</taxon>
        <taxon>Arthropoda</taxon>
        <taxon>Hexapoda</taxon>
        <taxon>Insecta</taxon>
        <taxon>Pterygota</taxon>
        <taxon>Neoptera</taxon>
        <taxon>Endopterygota</taxon>
        <taxon>Lepidoptera</taxon>
        <taxon>Glossata</taxon>
        <taxon>Ditrysia</taxon>
        <taxon>Papilionoidea</taxon>
        <taxon>Nymphalidae</taxon>
        <taxon>Satyrinae</taxon>
        <taxon>Satyrini</taxon>
        <taxon>Parargina</taxon>
        <taxon>Pararge</taxon>
    </lineage>
</organism>
<sequence length="128" mass="14274">MSGFYDINAGVPQGSVFGLVLYTLFTVDLPQSPGVTVATFADDTAILASHTNPVKASEILQKSLLETQMWMERWRITASPAKSLHITFTLRTGDCPPVKFGNNVLPHTRCVGYLDMHLDRKLTWKKHN</sequence>
<dbReference type="EMBL" id="CAKXAJ010025984">
    <property type="protein sequence ID" value="CAH2248733.1"/>
    <property type="molecule type" value="Genomic_DNA"/>
</dbReference>
<evidence type="ECO:0000313" key="2">
    <source>
        <dbReference type="EMBL" id="CAH2248733.1"/>
    </source>
</evidence>
<proteinExistence type="predicted"/>
<dbReference type="InterPro" id="IPR000477">
    <property type="entry name" value="RT_dom"/>
</dbReference>
<name>A0A8S4S4Q8_9NEOP</name>
<keyword evidence="3" id="KW-1185">Reference proteome</keyword>
<protein>
    <submittedName>
        <fullName evidence="2">Jg17523 protein</fullName>
    </submittedName>
</protein>
<gene>
    <name evidence="2" type="primary">jg17523</name>
    <name evidence="2" type="ORF">PAEG_LOCUS21787</name>
</gene>
<feature type="domain" description="Reverse transcriptase" evidence="1">
    <location>
        <begin position="1"/>
        <end position="104"/>
    </location>
</feature>
<dbReference type="OrthoDB" id="415068at2759"/>
<dbReference type="PROSITE" id="PS50878">
    <property type="entry name" value="RT_POL"/>
    <property type="match status" value="1"/>
</dbReference>
<dbReference type="Proteomes" id="UP000838756">
    <property type="component" value="Unassembled WGS sequence"/>
</dbReference>